<dbReference type="GO" id="GO:0016242">
    <property type="term" value="P:negative regulation of macroautophagy"/>
    <property type="evidence" value="ECO:0007669"/>
    <property type="project" value="TreeGrafter"/>
</dbReference>
<comment type="caution">
    <text evidence="2">The sequence shown here is derived from an EMBL/GenBank/DDBJ whole genome shotgun (WGS) entry which is preliminary data.</text>
</comment>
<dbReference type="PANTHER" id="PTHR11139">
    <property type="entry name" value="ATAXIA TELANGIECTASIA MUTATED ATM -RELATED"/>
    <property type="match status" value="1"/>
</dbReference>
<feature type="domain" description="FAT" evidence="1">
    <location>
        <begin position="1"/>
        <end position="60"/>
    </location>
</feature>
<dbReference type="GO" id="GO:0005634">
    <property type="term" value="C:nucleus"/>
    <property type="evidence" value="ECO:0007669"/>
    <property type="project" value="TreeGrafter"/>
</dbReference>
<dbReference type="PANTHER" id="PTHR11139:SF9">
    <property type="entry name" value="SERINE_THREONINE-PROTEIN KINASE MTOR"/>
    <property type="match status" value="1"/>
</dbReference>
<evidence type="ECO:0000313" key="3">
    <source>
        <dbReference type="Proteomes" id="UP001195769"/>
    </source>
</evidence>
<dbReference type="GO" id="GO:0005737">
    <property type="term" value="C:cytoplasm"/>
    <property type="evidence" value="ECO:0007669"/>
    <property type="project" value="TreeGrafter"/>
</dbReference>
<gene>
    <name evidence="2" type="ORF">F5891DRAFT_963623</name>
</gene>
<name>A0AAD4DS89_9AGAM</name>
<evidence type="ECO:0000259" key="1">
    <source>
        <dbReference type="PROSITE" id="PS51189"/>
    </source>
</evidence>
<evidence type="ECO:0000313" key="2">
    <source>
        <dbReference type="EMBL" id="KAG1893005.1"/>
    </source>
</evidence>
<dbReference type="InterPro" id="IPR057564">
    <property type="entry name" value="HEAT_ATR"/>
</dbReference>
<protein>
    <recommendedName>
        <fullName evidence="1">FAT domain-containing protein</fullName>
    </recommendedName>
</protein>
<dbReference type="GO" id="GO:0038202">
    <property type="term" value="P:TORC1 signaling"/>
    <property type="evidence" value="ECO:0007669"/>
    <property type="project" value="TreeGrafter"/>
</dbReference>
<dbReference type="GO" id="GO:0031931">
    <property type="term" value="C:TORC1 complex"/>
    <property type="evidence" value="ECO:0007669"/>
    <property type="project" value="TreeGrafter"/>
</dbReference>
<proteinExistence type="predicted"/>
<sequence>MANGFSVVEVDTWLEVIPQIIARIQTPNVNVRRNINNLLTEVRKHHPQALIYPLTVASKSSSTSRKNAAPAIAKYECAMASCC</sequence>
<dbReference type="InterPro" id="IPR050517">
    <property type="entry name" value="DDR_Repair_Kinase"/>
</dbReference>
<dbReference type="GO" id="GO:0004674">
    <property type="term" value="F:protein serine/threonine kinase activity"/>
    <property type="evidence" value="ECO:0007669"/>
    <property type="project" value="TreeGrafter"/>
</dbReference>
<organism evidence="2 3">
    <name type="scientific">Suillus fuscotomentosus</name>
    <dbReference type="NCBI Taxonomy" id="1912939"/>
    <lineage>
        <taxon>Eukaryota</taxon>
        <taxon>Fungi</taxon>
        <taxon>Dikarya</taxon>
        <taxon>Basidiomycota</taxon>
        <taxon>Agaricomycotina</taxon>
        <taxon>Agaricomycetes</taxon>
        <taxon>Agaricomycetidae</taxon>
        <taxon>Boletales</taxon>
        <taxon>Suillineae</taxon>
        <taxon>Suillaceae</taxon>
        <taxon>Suillus</taxon>
    </lineage>
</organism>
<dbReference type="Proteomes" id="UP001195769">
    <property type="component" value="Unassembled WGS sequence"/>
</dbReference>
<dbReference type="GO" id="GO:0031932">
    <property type="term" value="C:TORC2 complex"/>
    <property type="evidence" value="ECO:0007669"/>
    <property type="project" value="TreeGrafter"/>
</dbReference>
<accession>A0AAD4DS89</accession>
<dbReference type="AlphaFoldDB" id="A0AAD4DS89"/>
<dbReference type="EMBL" id="JABBWK010000111">
    <property type="protein sequence ID" value="KAG1893005.1"/>
    <property type="molecule type" value="Genomic_DNA"/>
</dbReference>
<dbReference type="GeneID" id="64670322"/>
<dbReference type="InterPro" id="IPR014009">
    <property type="entry name" value="PIK_FAT"/>
</dbReference>
<keyword evidence="3" id="KW-1185">Reference proteome</keyword>
<dbReference type="Pfam" id="PF23593">
    <property type="entry name" value="HEAT_ATR"/>
    <property type="match status" value="1"/>
</dbReference>
<dbReference type="RefSeq" id="XP_041218581.1">
    <property type="nucleotide sequence ID" value="XM_041376024.1"/>
</dbReference>
<dbReference type="PROSITE" id="PS51189">
    <property type="entry name" value="FAT"/>
    <property type="match status" value="1"/>
</dbReference>
<reference evidence="2" key="1">
    <citation type="journal article" date="2020" name="New Phytol.">
        <title>Comparative genomics reveals dynamic genome evolution in host specialist ectomycorrhizal fungi.</title>
        <authorList>
            <person name="Lofgren L.A."/>
            <person name="Nguyen N.H."/>
            <person name="Vilgalys R."/>
            <person name="Ruytinx J."/>
            <person name="Liao H.L."/>
            <person name="Branco S."/>
            <person name="Kuo A."/>
            <person name="LaButti K."/>
            <person name="Lipzen A."/>
            <person name="Andreopoulos W."/>
            <person name="Pangilinan J."/>
            <person name="Riley R."/>
            <person name="Hundley H."/>
            <person name="Na H."/>
            <person name="Barry K."/>
            <person name="Grigoriev I.V."/>
            <person name="Stajich J.E."/>
            <person name="Kennedy P.G."/>
        </authorList>
    </citation>
    <scope>NUCLEOTIDE SEQUENCE</scope>
    <source>
        <strain evidence="2">FC203</strain>
    </source>
</reference>